<dbReference type="HAMAP" id="MF_00571">
    <property type="entry name" value="GalP_UDP_trans"/>
    <property type="match status" value="1"/>
</dbReference>
<dbReference type="AlphaFoldDB" id="A0A9Q1UYS9"/>
<evidence type="ECO:0000256" key="6">
    <source>
        <dbReference type="ARBA" id="ARBA00022679"/>
    </source>
</evidence>
<feature type="domain" description="Galactose-1-phosphate uridyl transferase C-terminal" evidence="12">
    <location>
        <begin position="252"/>
        <end position="434"/>
    </location>
</feature>
<dbReference type="Proteomes" id="UP000037540">
    <property type="component" value="Unassembled WGS sequence"/>
</dbReference>
<dbReference type="OrthoDB" id="2293at2"/>
<evidence type="ECO:0000259" key="11">
    <source>
        <dbReference type="Pfam" id="PF01087"/>
    </source>
</evidence>
<dbReference type="EC" id="2.7.7.12" evidence="10"/>
<dbReference type="EMBL" id="LGVR01000029">
    <property type="protein sequence ID" value="KOA88484.1"/>
    <property type="molecule type" value="Genomic_DNA"/>
</dbReference>
<evidence type="ECO:0000256" key="7">
    <source>
        <dbReference type="ARBA" id="ARBA00022695"/>
    </source>
</evidence>
<dbReference type="GO" id="GO:0006012">
    <property type="term" value="P:galactose metabolic process"/>
    <property type="evidence" value="ECO:0007669"/>
    <property type="project" value="UniProtKB-UniRule"/>
</dbReference>
<comment type="subcellular location">
    <subcellularLocation>
        <location evidence="2 10">Cytoplasm</location>
    </subcellularLocation>
</comment>
<dbReference type="PIRSF" id="PIRSF006005">
    <property type="entry name" value="GalT_BS"/>
    <property type="match status" value="1"/>
</dbReference>
<evidence type="ECO:0000313" key="14">
    <source>
        <dbReference type="Proteomes" id="UP000037540"/>
    </source>
</evidence>
<sequence length="519" mass="60389">MNEISISKEIEYLLQFAEQQSMIEKLDIIPCRNALLDLFNLNEPYIGGITEKYLKNPIEILKELLDYGYKIGLIPENTIMYRDLLDAKIMGILMPRQSEVAKNFWNTAKDEGIKKATDKFYALSKASNYIKTDRIAKNLYWRSNTDYGELEITINLSKPEKDPRDIAAAKLRAQSNYPKCLLCIENVGYAGHEGHPARQNHRVIPITVAQEQWYMQYSPYLYYKEHCILLKDEHVPMKISYKTFKRLVDFIEQIPHYFIGSNTDIPIVGGSILSHEHFQGGQHVFPMEEAKIDINFKYKEFSDVNIGIVKWPMAVIRLSSLNKNQLISLSSRILDNWKEYSDLEAEIVPFSVEEGIKVYHNAITPIARKNNNNEFEIDLVLRNNRVTKEYPYGIFHPHEELHHIKKENIGLIEVMGLAVLPARLNEEIYEIKRILTGEMSYTSDEIDEKNPLYKHNKWICELLKKYGAKCSLEEADEYIKKEVGIKFLEVLLDAGVYKRNKKGQNQFINFMAHMGFEIL</sequence>
<dbReference type="GO" id="GO:0008108">
    <property type="term" value="F:UDP-glucose:hexose-1-phosphate uridylyltransferase activity"/>
    <property type="evidence" value="ECO:0007669"/>
    <property type="project" value="UniProtKB-UniRule"/>
</dbReference>
<dbReference type="InterPro" id="IPR005850">
    <property type="entry name" value="GalP_Utransf_C"/>
</dbReference>
<evidence type="ECO:0000259" key="12">
    <source>
        <dbReference type="Pfam" id="PF02744"/>
    </source>
</evidence>
<dbReference type="RefSeq" id="WP_013724568.1">
    <property type="nucleotide sequence ID" value="NZ_LGVO01000013.1"/>
</dbReference>
<evidence type="ECO:0000256" key="5">
    <source>
        <dbReference type="ARBA" id="ARBA00022490"/>
    </source>
</evidence>
<protein>
    <recommendedName>
        <fullName evidence="10">Galactose-1-phosphate uridylyltransferase</fullName>
        <shortName evidence="10">Gal-1-P uridylyltransferase</shortName>
        <ecNumber evidence="10">2.7.7.12</ecNumber>
    </recommendedName>
    <alternativeName>
        <fullName evidence="10">UDP-glucose--hexose-1-phosphate uridylyltransferase</fullName>
    </alternativeName>
</protein>
<keyword evidence="5 10" id="KW-0963">Cytoplasm</keyword>
<reference evidence="13 14" key="1">
    <citation type="submission" date="2015-07" db="EMBL/GenBank/DDBJ databases">
        <title>Draft genome sequences of 17 French Clostridium botulinum group III.</title>
        <authorList>
            <person name="Woudstra C."/>
            <person name="Le Marechal C."/>
            <person name="Souillard R."/>
            <person name="Bayon-Auboyer M.-H."/>
            <person name="Dessouter D."/>
            <person name="Fach P."/>
        </authorList>
    </citation>
    <scope>NUCLEOTIDE SEQUENCE [LARGE SCALE GENOMIC DNA]</scope>
    <source>
        <strain evidence="13 14">12LNRI-CD</strain>
    </source>
</reference>
<evidence type="ECO:0000256" key="1">
    <source>
        <dbReference type="ARBA" id="ARBA00001107"/>
    </source>
</evidence>
<evidence type="ECO:0000313" key="13">
    <source>
        <dbReference type="EMBL" id="KOA88484.1"/>
    </source>
</evidence>
<dbReference type="NCBIfam" id="NF003629">
    <property type="entry name" value="PRK05270.1-2"/>
    <property type="match status" value="1"/>
</dbReference>
<accession>A0A9Q1UYS9</accession>
<evidence type="ECO:0000256" key="10">
    <source>
        <dbReference type="HAMAP-Rule" id="MF_00571"/>
    </source>
</evidence>
<evidence type="ECO:0000256" key="4">
    <source>
        <dbReference type="ARBA" id="ARBA00008706"/>
    </source>
</evidence>
<name>A0A9Q1UYS9_CLOBO</name>
<comment type="pathway">
    <text evidence="3 10">Carbohydrate metabolism; galactose metabolism.</text>
</comment>
<comment type="similarity">
    <text evidence="4 10">Belongs to the galactose-1-phosphate uridylyltransferase type 2 family.</text>
</comment>
<organism evidence="13 14">
    <name type="scientific">Clostridium botulinum</name>
    <dbReference type="NCBI Taxonomy" id="1491"/>
    <lineage>
        <taxon>Bacteria</taxon>
        <taxon>Bacillati</taxon>
        <taxon>Bacillota</taxon>
        <taxon>Clostridia</taxon>
        <taxon>Eubacteriales</taxon>
        <taxon>Clostridiaceae</taxon>
        <taxon>Clostridium</taxon>
    </lineage>
</organism>
<keyword evidence="7 10" id="KW-0548">Nucleotidyltransferase</keyword>
<feature type="domain" description="Galactose-1-phosphate uridyl transferase N-terminal" evidence="11">
    <location>
        <begin position="39"/>
        <end position="236"/>
    </location>
</feature>
<dbReference type="GO" id="GO:0005737">
    <property type="term" value="C:cytoplasm"/>
    <property type="evidence" value="ECO:0007669"/>
    <property type="project" value="UniProtKB-SubCell"/>
</dbReference>
<keyword evidence="9 10" id="KW-0119">Carbohydrate metabolism</keyword>
<dbReference type="PANTHER" id="PTHR39191">
    <property type="entry name" value="GALACTOSE-1-PHOSPHATE URIDYLYLTRANSFERASE"/>
    <property type="match status" value="1"/>
</dbReference>
<evidence type="ECO:0000256" key="2">
    <source>
        <dbReference type="ARBA" id="ARBA00004496"/>
    </source>
</evidence>
<dbReference type="InterPro" id="IPR000766">
    <property type="entry name" value="GalP_uridyl_Trfase_II"/>
</dbReference>
<evidence type="ECO:0000256" key="9">
    <source>
        <dbReference type="ARBA" id="ARBA00023277"/>
    </source>
</evidence>
<gene>
    <name evidence="10" type="primary">galT</name>
    <name evidence="13" type="ORF">ADU74_06615</name>
</gene>
<dbReference type="InterPro" id="IPR005849">
    <property type="entry name" value="GalP_Utransf_N"/>
</dbReference>
<dbReference type="Pfam" id="PF02744">
    <property type="entry name" value="GalP_UDP_tr_C"/>
    <property type="match status" value="1"/>
</dbReference>
<dbReference type="Pfam" id="PF01087">
    <property type="entry name" value="GalP_UDP_transf"/>
    <property type="match status" value="1"/>
</dbReference>
<evidence type="ECO:0000256" key="3">
    <source>
        <dbReference type="ARBA" id="ARBA00004947"/>
    </source>
</evidence>
<keyword evidence="8 10" id="KW-0299">Galactose metabolism</keyword>
<dbReference type="PANTHER" id="PTHR39191:SF1">
    <property type="entry name" value="DUF4922 DOMAIN-CONTAINING PROTEIN"/>
    <property type="match status" value="1"/>
</dbReference>
<keyword evidence="6 10" id="KW-0808">Transferase</keyword>
<comment type="caution">
    <text evidence="13">The sequence shown here is derived from an EMBL/GenBank/DDBJ whole genome shotgun (WGS) entry which is preliminary data.</text>
</comment>
<comment type="catalytic activity">
    <reaction evidence="1 10">
        <text>alpha-D-galactose 1-phosphate + UDP-alpha-D-glucose = alpha-D-glucose 1-phosphate + UDP-alpha-D-galactose</text>
        <dbReference type="Rhea" id="RHEA:13989"/>
        <dbReference type="ChEBI" id="CHEBI:58336"/>
        <dbReference type="ChEBI" id="CHEBI:58601"/>
        <dbReference type="ChEBI" id="CHEBI:58885"/>
        <dbReference type="ChEBI" id="CHEBI:66914"/>
        <dbReference type="EC" id="2.7.7.12"/>
    </reaction>
</comment>
<proteinExistence type="inferred from homology"/>
<evidence type="ECO:0000256" key="8">
    <source>
        <dbReference type="ARBA" id="ARBA00023144"/>
    </source>
</evidence>